<gene>
    <name evidence="5" type="ORF">WKW79_11255</name>
</gene>
<dbReference type="PANTHER" id="PTHR43201">
    <property type="entry name" value="ACYL-COA SYNTHETASE"/>
    <property type="match status" value="1"/>
</dbReference>
<feature type="domain" description="AMP-dependent synthetase/ligase" evidence="3">
    <location>
        <begin position="19"/>
        <end position="362"/>
    </location>
</feature>
<dbReference type="Gene3D" id="3.40.50.12780">
    <property type="entry name" value="N-terminal domain of ligase-like"/>
    <property type="match status" value="1"/>
</dbReference>
<dbReference type="InterPro" id="IPR042099">
    <property type="entry name" value="ANL_N_sf"/>
</dbReference>
<evidence type="ECO:0000256" key="1">
    <source>
        <dbReference type="ARBA" id="ARBA00006432"/>
    </source>
</evidence>
<accession>A0ABU8X5R7</accession>
<dbReference type="RefSeq" id="WP_340335238.1">
    <property type="nucleotide sequence ID" value="NZ_JBBKZS010000004.1"/>
</dbReference>
<evidence type="ECO:0000259" key="4">
    <source>
        <dbReference type="Pfam" id="PF13193"/>
    </source>
</evidence>
<evidence type="ECO:0000313" key="5">
    <source>
        <dbReference type="EMBL" id="MEJ8855150.1"/>
    </source>
</evidence>
<protein>
    <submittedName>
        <fullName evidence="5">AMP-binding protein</fullName>
    </submittedName>
</protein>
<dbReference type="SUPFAM" id="SSF56801">
    <property type="entry name" value="Acetyl-CoA synthetase-like"/>
    <property type="match status" value="1"/>
</dbReference>
<comment type="similarity">
    <text evidence="1">Belongs to the ATP-dependent AMP-binding enzyme family.</text>
</comment>
<dbReference type="Pfam" id="PF00501">
    <property type="entry name" value="AMP-binding"/>
    <property type="match status" value="1"/>
</dbReference>
<evidence type="ECO:0000313" key="6">
    <source>
        <dbReference type="Proteomes" id="UP001367030"/>
    </source>
</evidence>
<dbReference type="Pfam" id="PF13193">
    <property type="entry name" value="AMP-binding_C"/>
    <property type="match status" value="1"/>
</dbReference>
<dbReference type="InterPro" id="IPR000873">
    <property type="entry name" value="AMP-dep_synth/lig_dom"/>
</dbReference>
<evidence type="ECO:0000259" key="3">
    <source>
        <dbReference type="Pfam" id="PF00501"/>
    </source>
</evidence>
<keyword evidence="6" id="KW-1185">Reference proteome</keyword>
<dbReference type="Gene3D" id="3.30.300.30">
    <property type="match status" value="1"/>
</dbReference>
<feature type="domain" description="AMP-binding enzyme C-terminal" evidence="4">
    <location>
        <begin position="420"/>
        <end position="495"/>
    </location>
</feature>
<name>A0ABU8X5R7_9BURK</name>
<sequence>MSYPTLAFDDAEIPAGVIRERALKAASGLAALGVGEGDVVAVMMRNEPEAMEAILAAGHLGAYWCGLNWHFKDEEAGWVLRDSRAKALVIHADLIPQVAVGLPPGLPVIAVQPRAMTRNMYGLGDGVDLPSGTLEWESWLRSQTESTAQPKRAKGLMPYTSGVSGRPKGVVRIALPEEQAVKQADATAELSTQVLGVTPQSRCLLAAPLYHSAPGNYAAACARVGAWLRLEPRFDAEQILRRVSEERITHLYLVPTMYQRLLSLPLETRKQYDLSSVQFVASTGSPCPAGVKRAMIDWWGPVIHEAYASSETGYLTFITAEEWLRKPGSVGRPVGGAVVKIFDDGGQALGKGEIGVIHGRQPASPDFTYINNPEARAKLERDGLVTVGDMGYIDEDGYLFISGRQSDMVISGGVNIYPAEIEAVLSRMPGVVDCAVFGVPDNEWGEALVAAVQPTAGESIDERAVREYVRERMAGYKVPKFVTVEASLPREDTGKVYKRRVRDAFLARNAVAA</sequence>
<organism evidence="5 6">
    <name type="scientific">Variovorax robiniae</name>
    <dbReference type="NCBI Taxonomy" id="1836199"/>
    <lineage>
        <taxon>Bacteria</taxon>
        <taxon>Pseudomonadati</taxon>
        <taxon>Pseudomonadota</taxon>
        <taxon>Betaproteobacteria</taxon>
        <taxon>Burkholderiales</taxon>
        <taxon>Comamonadaceae</taxon>
        <taxon>Variovorax</taxon>
    </lineage>
</organism>
<comment type="caution">
    <text evidence="5">The sequence shown here is derived from an EMBL/GenBank/DDBJ whole genome shotgun (WGS) entry which is preliminary data.</text>
</comment>
<proteinExistence type="inferred from homology"/>
<dbReference type="PANTHER" id="PTHR43201:SF5">
    <property type="entry name" value="MEDIUM-CHAIN ACYL-COA LIGASE ACSF2, MITOCHONDRIAL"/>
    <property type="match status" value="1"/>
</dbReference>
<keyword evidence="2" id="KW-0436">Ligase</keyword>
<dbReference type="InterPro" id="IPR045851">
    <property type="entry name" value="AMP-bd_C_sf"/>
</dbReference>
<dbReference type="EMBL" id="JBBKZS010000004">
    <property type="protein sequence ID" value="MEJ8855150.1"/>
    <property type="molecule type" value="Genomic_DNA"/>
</dbReference>
<dbReference type="InterPro" id="IPR025110">
    <property type="entry name" value="AMP-bd_C"/>
</dbReference>
<dbReference type="Proteomes" id="UP001367030">
    <property type="component" value="Unassembled WGS sequence"/>
</dbReference>
<reference evidence="5 6" key="1">
    <citation type="submission" date="2024-03" db="EMBL/GenBank/DDBJ databases">
        <title>Novel species of the genus Variovorax.</title>
        <authorList>
            <person name="Liu Q."/>
            <person name="Xin Y.-H."/>
        </authorList>
    </citation>
    <scope>NUCLEOTIDE SEQUENCE [LARGE SCALE GENOMIC DNA]</scope>
    <source>
        <strain evidence="5 6">KACC 18901</strain>
    </source>
</reference>
<evidence type="ECO:0000256" key="2">
    <source>
        <dbReference type="ARBA" id="ARBA00022598"/>
    </source>
</evidence>